<name>A0A6L2K811_TANCI</name>
<keyword evidence="8" id="KW-0548">Nucleotidyltransferase</keyword>
<dbReference type="GO" id="GO:0046872">
    <property type="term" value="F:metal ion binding"/>
    <property type="evidence" value="ECO:0007669"/>
    <property type="project" value="UniProtKB-KW"/>
</dbReference>
<keyword evidence="2" id="KW-0479">Metal-binding</keyword>
<organism evidence="11">
    <name type="scientific">Tanacetum cinerariifolium</name>
    <name type="common">Dalmatian daisy</name>
    <name type="synonym">Chrysanthemum cinerariifolium</name>
    <dbReference type="NCBI Taxonomy" id="118510"/>
    <lineage>
        <taxon>Eukaryota</taxon>
        <taxon>Viridiplantae</taxon>
        <taxon>Streptophyta</taxon>
        <taxon>Embryophyta</taxon>
        <taxon>Tracheophyta</taxon>
        <taxon>Spermatophyta</taxon>
        <taxon>Magnoliopsida</taxon>
        <taxon>eudicotyledons</taxon>
        <taxon>Gunneridae</taxon>
        <taxon>Pentapetalae</taxon>
        <taxon>asterids</taxon>
        <taxon>campanulids</taxon>
        <taxon>Asterales</taxon>
        <taxon>Asteraceae</taxon>
        <taxon>Asteroideae</taxon>
        <taxon>Anthemideae</taxon>
        <taxon>Anthemidinae</taxon>
        <taxon>Tanacetum</taxon>
    </lineage>
</organism>
<dbReference type="GO" id="GO:0006310">
    <property type="term" value="P:DNA recombination"/>
    <property type="evidence" value="ECO:0007669"/>
    <property type="project" value="UniProtKB-KW"/>
</dbReference>
<evidence type="ECO:0000256" key="3">
    <source>
        <dbReference type="ARBA" id="ARBA00022759"/>
    </source>
</evidence>
<dbReference type="PANTHER" id="PTHR42648:SF11">
    <property type="entry name" value="TRANSPOSON TY4-P GAG-POL POLYPROTEIN"/>
    <property type="match status" value="1"/>
</dbReference>
<dbReference type="GO" id="GO:0003964">
    <property type="term" value="F:RNA-directed DNA polymerase activity"/>
    <property type="evidence" value="ECO:0007669"/>
    <property type="project" value="UniProtKB-KW"/>
</dbReference>
<evidence type="ECO:0000256" key="1">
    <source>
        <dbReference type="ARBA" id="ARBA00022722"/>
    </source>
</evidence>
<keyword evidence="1" id="KW-0540">Nuclease</keyword>
<keyword evidence="8" id="KW-0808">Transferase</keyword>
<dbReference type="GO" id="GO:0003887">
    <property type="term" value="F:DNA-directed DNA polymerase activity"/>
    <property type="evidence" value="ECO:0007669"/>
    <property type="project" value="UniProtKB-KW"/>
</dbReference>
<evidence type="ECO:0000256" key="5">
    <source>
        <dbReference type="ARBA" id="ARBA00022842"/>
    </source>
</evidence>
<dbReference type="GO" id="GO:0003676">
    <property type="term" value="F:nucleic acid binding"/>
    <property type="evidence" value="ECO:0007669"/>
    <property type="project" value="InterPro"/>
</dbReference>
<dbReference type="EMBL" id="BKCJ010001998">
    <property type="protein sequence ID" value="GEU45533.1"/>
    <property type="molecule type" value="Genomic_DNA"/>
</dbReference>
<feature type="domain" description="GAG-pre-integrase" evidence="10">
    <location>
        <begin position="167"/>
        <end position="239"/>
    </location>
</feature>
<evidence type="ECO:0000256" key="7">
    <source>
        <dbReference type="ARBA" id="ARBA00022918"/>
    </source>
</evidence>
<dbReference type="InterPro" id="IPR039537">
    <property type="entry name" value="Retrotran_Ty1/copia-like"/>
</dbReference>
<sequence length="584" mass="66654">MEESLYRQFKGDKHMGMLTIRQGALLQIKLLTGKGLQVKQGWLSVTTVKRKEIPSPAAFQTDDLDAFDSNCDDTPSAKAILMANLSSFDSSVLSKETDQIAKIMGYGDYQLGNVTILRVYYVEGLRHNLFSVGHFCDSVLEVTFQKHTCYVLNLDGDDLLFGSRDPNLYTISLDDMLKSSLICLLSKASKTKSWLWHRRLSYLNFGTLNQLAKQGLVRGLQKLKFEKDHLCSSCSLEKSKKSSHKPKADDTNQEKLYLCIWIFAGQCESKNGIVKRQNYTLAEVARTMLIFSKAPMYLWVEAVSTTCYTKNHSLIRLRYNKTPYELMHQKKHDLSFLYVFGSLCYPTNEIKNLGKLKLKVDIGLVPNPIPQPPYVPPTKNDWDIFFQPMFDESLNPPLSVVSLIYVVAAPRPVDPIGSHVLTSIDQDAPSSSNPSTQELSLIISQGFVDQDKPNHVYRLKKALYGLKQAPCTIIKQDKAQQVALDEKLVPTEDRVKIGKSNLKMDPTLTQKEETYQVILEIIKNTLCYNAFLITTDVPVFYMQQFWYTIKRVKKSSFYEFDIDNKTCQIEVELFRKILDIFPRV</sequence>
<keyword evidence="4" id="KW-0378">Hydrolase</keyword>
<reference evidence="11" key="1">
    <citation type="journal article" date="2019" name="Sci. Rep.">
        <title>Draft genome of Tanacetum cinerariifolium, the natural source of mosquito coil.</title>
        <authorList>
            <person name="Yamashiro T."/>
            <person name="Shiraishi A."/>
            <person name="Satake H."/>
            <person name="Nakayama K."/>
        </authorList>
    </citation>
    <scope>NUCLEOTIDE SEQUENCE</scope>
</reference>
<keyword evidence="9" id="KW-0233">DNA recombination</keyword>
<evidence type="ECO:0000256" key="9">
    <source>
        <dbReference type="ARBA" id="ARBA00023172"/>
    </source>
</evidence>
<evidence type="ECO:0000256" key="8">
    <source>
        <dbReference type="ARBA" id="ARBA00022932"/>
    </source>
</evidence>
<dbReference type="Gene3D" id="3.30.420.10">
    <property type="entry name" value="Ribonuclease H-like superfamily/Ribonuclease H"/>
    <property type="match status" value="1"/>
</dbReference>
<dbReference type="InterPro" id="IPR012337">
    <property type="entry name" value="RNaseH-like_sf"/>
</dbReference>
<keyword evidence="8" id="KW-0239">DNA-directed DNA polymerase</keyword>
<dbReference type="GO" id="GO:0016787">
    <property type="term" value="F:hydrolase activity"/>
    <property type="evidence" value="ECO:0007669"/>
    <property type="project" value="UniProtKB-KW"/>
</dbReference>
<comment type="caution">
    <text evidence="11">The sequence shown here is derived from an EMBL/GenBank/DDBJ whole genome shotgun (WGS) entry which is preliminary data.</text>
</comment>
<dbReference type="Pfam" id="PF13976">
    <property type="entry name" value="gag_pre-integrs"/>
    <property type="match status" value="1"/>
</dbReference>
<keyword evidence="6" id="KW-0229">DNA integration</keyword>
<protein>
    <submittedName>
        <fullName evidence="11">Integrase, catalytic region, zinc finger, CCHC-type, peptidase aspartic, catalytic</fullName>
    </submittedName>
</protein>
<evidence type="ECO:0000256" key="6">
    <source>
        <dbReference type="ARBA" id="ARBA00022908"/>
    </source>
</evidence>
<evidence type="ECO:0000256" key="2">
    <source>
        <dbReference type="ARBA" id="ARBA00022723"/>
    </source>
</evidence>
<evidence type="ECO:0000259" key="10">
    <source>
        <dbReference type="Pfam" id="PF13976"/>
    </source>
</evidence>
<dbReference type="SUPFAM" id="SSF53098">
    <property type="entry name" value="Ribonuclease H-like"/>
    <property type="match status" value="1"/>
</dbReference>
<accession>A0A6L2K811</accession>
<keyword evidence="3" id="KW-0255">Endonuclease</keyword>
<dbReference type="InterPro" id="IPR025724">
    <property type="entry name" value="GAG-pre-integrase_dom"/>
</dbReference>
<dbReference type="PANTHER" id="PTHR42648">
    <property type="entry name" value="TRANSPOSASE, PUTATIVE-RELATED"/>
    <property type="match status" value="1"/>
</dbReference>
<gene>
    <name evidence="11" type="ORF">Tci_017511</name>
</gene>
<dbReference type="AlphaFoldDB" id="A0A6L2K811"/>
<dbReference type="GO" id="GO:0015074">
    <property type="term" value="P:DNA integration"/>
    <property type="evidence" value="ECO:0007669"/>
    <property type="project" value="UniProtKB-KW"/>
</dbReference>
<keyword evidence="5" id="KW-0460">Magnesium</keyword>
<proteinExistence type="predicted"/>
<dbReference type="InterPro" id="IPR036397">
    <property type="entry name" value="RNaseH_sf"/>
</dbReference>
<dbReference type="GO" id="GO:0004519">
    <property type="term" value="F:endonuclease activity"/>
    <property type="evidence" value="ECO:0007669"/>
    <property type="project" value="UniProtKB-KW"/>
</dbReference>
<evidence type="ECO:0000313" key="11">
    <source>
        <dbReference type="EMBL" id="GEU45533.1"/>
    </source>
</evidence>
<evidence type="ECO:0000256" key="4">
    <source>
        <dbReference type="ARBA" id="ARBA00022801"/>
    </source>
</evidence>
<keyword evidence="7" id="KW-0695">RNA-directed DNA polymerase</keyword>